<gene>
    <name evidence="1" type="ORF">PG303_10935</name>
</gene>
<dbReference type="GeneID" id="93718933"/>
<dbReference type="Proteomes" id="UP001284033">
    <property type="component" value="Unassembled WGS sequence"/>
</dbReference>
<name>A0AAP6HGH5_RIEAN</name>
<accession>A0AAP6HGH5</accession>
<sequence>MKKAFYLSSIIFMITSCSSFSKSSKETKFGNERGYQSVYNRAVNFKSLTFGDFKFALRNKEYKKLRTNNTEFKNILFYGRTDEPAYEYFVLLNPKEKKIDTSKYFVKDTIIKNNNFILLISNYAPKSDIKFISENIFEY</sequence>
<dbReference type="RefSeq" id="WP_004918522.1">
    <property type="nucleotide sequence ID" value="NZ_CP031845.1"/>
</dbReference>
<dbReference type="EMBL" id="JAQZHK010000019">
    <property type="protein sequence ID" value="MDY3513724.1"/>
    <property type="molecule type" value="Genomic_DNA"/>
</dbReference>
<organism evidence="1 2">
    <name type="scientific">Riemerella anatipestifer</name>
    <name type="common">Moraxella anatipestifer</name>
    <dbReference type="NCBI Taxonomy" id="34085"/>
    <lineage>
        <taxon>Bacteria</taxon>
        <taxon>Pseudomonadati</taxon>
        <taxon>Bacteroidota</taxon>
        <taxon>Flavobacteriia</taxon>
        <taxon>Flavobacteriales</taxon>
        <taxon>Weeksellaceae</taxon>
        <taxon>Riemerella</taxon>
    </lineage>
</organism>
<evidence type="ECO:0000313" key="1">
    <source>
        <dbReference type="EMBL" id="MDY3513724.1"/>
    </source>
</evidence>
<proteinExistence type="predicted"/>
<reference evidence="1" key="1">
    <citation type="submission" date="2023-01" db="EMBL/GenBank/DDBJ databases">
        <title>Genome-based studies on antimicrobial resistance profiles of Riemerella anatipestifer in China, 1994 to 2021.</title>
        <authorList>
            <person name="Yang Z."/>
            <person name="Zhu D."/>
        </authorList>
    </citation>
    <scope>NUCLEOTIDE SEQUENCE</scope>
    <source>
        <strain evidence="1">RCAD1218</strain>
    </source>
</reference>
<evidence type="ECO:0000313" key="2">
    <source>
        <dbReference type="Proteomes" id="UP001284033"/>
    </source>
</evidence>
<dbReference type="PROSITE" id="PS51257">
    <property type="entry name" value="PROKAR_LIPOPROTEIN"/>
    <property type="match status" value="1"/>
</dbReference>
<protein>
    <recommendedName>
        <fullName evidence="3">Lipoprotein</fullName>
    </recommendedName>
</protein>
<comment type="caution">
    <text evidence="1">The sequence shown here is derived from an EMBL/GenBank/DDBJ whole genome shotgun (WGS) entry which is preliminary data.</text>
</comment>
<evidence type="ECO:0008006" key="3">
    <source>
        <dbReference type="Google" id="ProtNLM"/>
    </source>
</evidence>
<dbReference type="AlphaFoldDB" id="A0AAP6HGH5"/>